<dbReference type="AlphaFoldDB" id="A0A1D7YA35"/>
<dbReference type="PANTHER" id="PTHR11236">
    <property type="entry name" value="AMINOBENZOATE/ANTHRANILATE SYNTHASE"/>
    <property type="match status" value="1"/>
</dbReference>
<protein>
    <recommendedName>
        <fullName evidence="1">anthranilate synthase</fullName>
        <ecNumber evidence="1">4.1.3.27</ecNumber>
    </recommendedName>
</protein>
<dbReference type="Proteomes" id="UP000094960">
    <property type="component" value="Chromosome"/>
</dbReference>
<dbReference type="CDD" id="cd01743">
    <property type="entry name" value="GATase1_Anthranilate_Synthase"/>
    <property type="match status" value="1"/>
</dbReference>
<evidence type="ECO:0000259" key="5">
    <source>
        <dbReference type="Pfam" id="PF00117"/>
    </source>
</evidence>
<feature type="domain" description="Glutamine amidotransferase" evidence="5">
    <location>
        <begin position="421"/>
        <end position="591"/>
    </location>
</feature>
<dbReference type="EMBL" id="CP017248">
    <property type="protein sequence ID" value="AOR32330.1"/>
    <property type="molecule type" value="Genomic_DNA"/>
</dbReference>
<dbReference type="Gene3D" id="3.60.120.10">
    <property type="entry name" value="Anthranilate synthase"/>
    <property type="match status" value="1"/>
</dbReference>
<dbReference type="PANTHER" id="PTHR11236:SF49">
    <property type="entry name" value="ANTHRANILATE SYNTHASE COMPONENT 1"/>
    <property type="match status" value="1"/>
</dbReference>
<dbReference type="GO" id="GO:0000162">
    <property type="term" value="P:L-tryptophan biosynthetic process"/>
    <property type="evidence" value="ECO:0007669"/>
    <property type="project" value="TreeGrafter"/>
</dbReference>
<dbReference type="Gene3D" id="3.40.50.880">
    <property type="match status" value="1"/>
</dbReference>
<dbReference type="InterPro" id="IPR015890">
    <property type="entry name" value="Chorismate_C"/>
</dbReference>
<dbReference type="Pfam" id="PF00117">
    <property type="entry name" value="GATase"/>
    <property type="match status" value="1"/>
</dbReference>
<dbReference type="Pfam" id="PF00425">
    <property type="entry name" value="Chorismate_bind"/>
    <property type="match status" value="1"/>
</dbReference>
<evidence type="ECO:0000259" key="6">
    <source>
        <dbReference type="Pfam" id="PF00425"/>
    </source>
</evidence>
<proteinExistence type="predicted"/>
<dbReference type="GO" id="GO:0004049">
    <property type="term" value="F:anthranilate synthase activity"/>
    <property type="evidence" value="ECO:0007669"/>
    <property type="project" value="UniProtKB-EC"/>
</dbReference>
<feature type="domain" description="Chorismate-utilising enzyme C-terminal" evidence="6">
    <location>
        <begin position="104"/>
        <end position="361"/>
    </location>
</feature>
<dbReference type="PROSITE" id="PS51273">
    <property type="entry name" value="GATASE_TYPE_1"/>
    <property type="match status" value="1"/>
</dbReference>
<dbReference type="SUPFAM" id="SSF52317">
    <property type="entry name" value="Class I glutamine amidotransferase-like"/>
    <property type="match status" value="1"/>
</dbReference>
<dbReference type="InterPro" id="IPR029062">
    <property type="entry name" value="Class_I_gatase-like"/>
</dbReference>
<reference evidence="8" key="1">
    <citation type="submission" date="2016-09" db="EMBL/GenBank/DDBJ databases">
        <title>Streptomyces puniciscabiei strain:TW1S1 Genome sequencing and assembly.</title>
        <authorList>
            <person name="Kim M.-K."/>
            <person name="Kim S.B."/>
        </authorList>
    </citation>
    <scope>NUCLEOTIDE SEQUENCE [LARGE SCALE GENOMIC DNA]</scope>
    <source>
        <strain evidence="8">TW1S1</strain>
    </source>
</reference>
<dbReference type="PRINTS" id="PR00097">
    <property type="entry name" value="ANTSNTHASEII"/>
</dbReference>
<evidence type="ECO:0000256" key="3">
    <source>
        <dbReference type="ARBA" id="ARBA00023239"/>
    </source>
</evidence>
<dbReference type="InterPro" id="IPR019999">
    <property type="entry name" value="Anth_synth_I-like"/>
</dbReference>
<name>A0A1D7YA35_9ACTN</name>
<gene>
    <name evidence="7" type="ORF">BFF78_15755</name>
</gene>
<comment type="catalytic activity">
    <reaction evidence="4">
        <text>chorismate + L-glutamine = anthranilate + pyruvate + L-glutamate + H(+)</text>
        <dbReference type="Rhea" id="RHEA:21732"/>
        <dbReference type="ChEBI" id="CHEBI:15361"/>
        <dbReference type="ChEBI" id="CHEBI:15378"/>
        <dbReference type="ChEBI" id="CHEBI:16567"/>
        <dbReference type="ChEBI" id="CHEBI:29748"/>
        <dbReference type="ChEBI" id="CHEBI:29985"/>
        <dbReference type="ChEBI" id="CHEBI:58359"/>
        <dbReference type="EC" id="4.1.3.27"/>
    </reaction>
</comment>
<sequence>MSHSAAVSAAPFCLFHQAGVTRIATGTIHRTELLRDLPRPTGLPVISMVPYAQLKERGFALHDGGEPLVSLVAEECREVDLDEILDGAEPEFSVGEVTFDVGDEEFTDVVRRVVEDEICRGEGSNFLISRRGRVHIEGFSTEVAKTVFRRLARNELGAYFTFCFFDGERYFIGSSPERHISITGEAVVMNPICGTLPKAALGSRSDLIEFLTDPKEINELFQVVDEELKMMARICSEGGVVKGPFLKEMGSLIHTEYLLEGHSRMDKIDAFRDSMFAATMIGSPLENAARVIHKYERESRRYYSSAIMVHGLDDSGEEYLDSAITIRTMEVSAAGDALLQSGCSVVRDSSPEKETKEVQAKIAGLLKALRSTERTQPVLDGYVDDRVKGILQSRNAYLSRFWIDDQQGSVALGAPALKSILIVDNEDEFTHMLGHVFQHLGLDVTVRDYDDPELNLSAADLVLVGPGPGDPRDLTDPKMRTVHRIVGELLDKKAKFIAVCLGHQVVSSRLGMEIVRVDPPLQGVQQQVDLFGQHEPVGFYNTFFAQRPEVAPAGVEIAAMPDGRVIALRSEKFCTFQFHVESLLTSNCVSILGRALEWLR</sequence>
<keyword evidence="3" id="KW-0456">Lyase</keyword>
<evidence type="ECO:0000256" key="1">
    <source>
        <dbReference type="ARBA" id="ARBA00012266"/>
    </source>
</evidence>
<organism evidence="7 8">
    <name type="scientific">Streptomyces fodineus</name>
    <dbReference type="NCBI Taxonomy" id="1904616"/>
    <lineage>
        <taxon>Bacteria</taxon>
        <taxon>Bacillati</taxon>
        <taxon>Actinomycetota</taxon>
        <taxon>Actinomycetes</taxon>
        <taxon>Kitasatosporales</taxon>
        <taxon>Streptomycetaceae</taxon>
        <taxon>Streptomyces</taxon>
    </lineage>
</organism>
<dbReference type="KEGG" id="spun:BFF78_15755"/>
<dbReference type="InterPro" id="IPR005801">
    <property type="entry name" value="ADC_synthase"/>
</dbReference>
<evidence type="ECO:0000256" key="4">
    <source>
        <dbReference type="ARBA" id="ARBA00047683"/>
    </source>
</evidence>
<keyword evidence="2" id="KW-0315">Glutamine amidotransferase</keyword>
<evidence type="ECO:0000256" key="2">
    <source>
        <dbReference type="ARBA" id="ARBA00022962"/>
    </source>
</evidence>
<evidence type="ECO:0000313" key="8">
    <source>
        <dbReference type="Proteomes" id="UP000094960"/>
    </source>
</evidence>
<dbReference type="SUPFAM" id="SSF56322">
    <property type="entry name" value="ADC synthase"/>
    <property type="match status" value="1"/>
</dbReference>
<dbReference type="InterPro" id="IPR017926">
    <property type="entry name" value="GATASE"/>
</dbReference>
<dbReference type="EC" id="4.1.3.27" evidence="1"/>
<dbReference type="PRINTS" id="PR00096">
    <property type="entry name" value="GATASE"/>
</dbReference>
<dbReference type="RefSeq" id="WP_069778944.1">
    <property type="nucleotide sequence ID" value="NZ_CP017248.1"/>
</dbReference>
<evidence type="ECO:0000313" key="7">
    <source>
        <dbReference type="EMBL" id="AOR32330.1"/>
    </source>
</evidence>
<dbReference type="InterPro" id="IPR006221">
    <property type="entry name" value="TrpG/PapA_dom"/>
</dbReference>
<accession>A0A1D7YA35</accession>
<keyword evidence="8" id="KW-1185">Reference proteome</keyword>